<dbReference type="OrthoDB" id="4717578at2"/>
<organism evidence="1 2">
    <name type="scientific">Oryzihumus leptocrescens</name>
    <dbReference type="NCBI Taxonomy" id="297536"/>
    <lineage>
        <taxon>Bacteria</taxon>
        <taxon>Bacillati</taxon>
        <taxon>Actinomycetota</taxon>
        <taxon>Actinomycetes</taxon>
        <taxon>Micrococcales</taxon>
        <taxon>Intrasporangiaceae</taxon>
        <taxon>Oryzihumus</taxon>
    </lineage>
</organism>
<dbReference type="AlphaFoldDB" id="A0A542ZIA7"/>
<gene>
    <name evidence="1" type="ORF">FB474_1432</name>
</gene>
<dbReference type="RefSeq" id="WP_141787999.1">
    <property type="nucleotide sequence ID" value="NZ_BAAAKX010000005.1"/>
</dbReference>
<keyword evidence="2" id="KW-1185">Reference proteome</keyword>
<accession>A0A542ZIA7</accession>
<evidence type="ECO:0000313" key="1">
    <source>
        <dbReference type="EMBL" id="TQL60056.1"/>
    </source>
</evidence>
<dbReference type="Proteomes" id="UP000319514">
    <property type="component" value="Unassembled WGS sequence"/>
</dbReference>
<comment type="caution">
    <text evidence="1">The sequence shown here is derived from an EMBL/GenBank/DDBJ whole genome shotgun (WGS) entry which is preliminary data.</text>
</comment>
<reference evidence="1 2" key="1">
    <citation type="submission" date="2019-06" db="EMBL/GenBank/DDBJ databases">
        <title>Sequencing the genomes of 1000 actinobacteria strains.</title>
        <authorList>
            <person name="Klenk H.-P."/>
        </authorList>
    </citation>
    <scope>NUCLEOTIDE SEQUENCE [LARGE SCALE GENOMIC DNA]</scope>
    <source>
        <strain evidence="1 2">DSM 18082</strain>
    </source>
</reference>
<dbReference type="EMBL" id="VFOQ01000001">
    <property type="protein sequence ID" value="TQL60056.1"/>
    <property type="molecule type" value="Genomic_DNA"/>
</dbReference>
<evidence type="ECO:0000313" key="2">
    <source>
        <dbReference type="Proteomes" id="UP000319514"/>
    </source>
</evidence>
<protein>
    <submittedName>
        <fullName evidence="1">Uncharacterized protein</fullName>
    </submittedName>
</protein>
<sequence>MMKLSAKLPHDDVDAKLQRFDNVRGHRYTEIFLIGGHALTGHLVAAVYNTIGLNDPTGGGDTSPQALVDQVDVEALKKQYDEISAYKNGPRLWTLDWVEVMVGKERDFNGLHARWVMWLDVPKEMRKHESVAYKSVHGKRDTQLGINKGSPAFILDDPDGDSWVMKSASLILDPTQTYDSLKNLGDRLTPAPGWSFRAVELEQDLVLTPDNGAVRITQDELGNTYDRVGGPFSNYKP</sequence>
<name>A0A542ZIA7_9MICO</name>
<proteinExistence type="predicted"/>